<dbReference type="GO" id="GO:0008757">
    <property type="term" value="F:S-adenosylmethionine-dependent methyltransferase activity"/>
    <property type="evidence" value="ECO:0007669"/>
    <property type="project" value="TreeGrafter"/>
</dbReference>
<dbReference type="SUPFAM" id="SSF53335">
    <property type="entry name" value="S-adenosyl-L-methionine-dependent methyltransferases"/>
    <property type="match status" value="1"/>
</dbReference>
<evidence type="ECO:0000256" key="3">
    <source>
        <dbReference type="ARBA" id="ARBA00022691"/>
    </source>
</evidence>
<dbReference type="Pfam" id="PF01596">
    <property type="entry name" value="Methyltransf_3"/>
    <property type="match status" value="2"/>
</dbReference>
<dbReference type="PANTHER" id="PTHR10509:SF34">
    <property type="entry name" value="TAPETUM-SPECIFIC METHYLTRANSFERASE 1"/>
    <property type="match status" value="1"/>
</dbReference>
<dbReference type="GO" id="GO:0032259">
    <property type="term" value="P:methylation"/>
    <property type="evidence" value="ECO:0007669"/>
    <property type="project" value="UniProtKB-KW"/>
</dbReference>
<keyword evidence="4" id="KW-0479">Metal-binding</keyword>
<dbReference type="PROSITE" id="PS51682">
    <property type="entry name" value="SAM_OMT_I"/>
    <property type="match status" value="1"/>
</dbReference>
<keyword evidence="2" id="KW-0808">Transferase</keyword>
<dbReference type="InterPro" id="IPR018247">
    <property type="entry name" value="EF_Hand_1_Ca_BS"/>
</dbReference>
<comment type="similarity">
    <text evidence="6">Belongs to the class I-like SAM-binding methyltransferase superfamily. Cation-dependent O-methyltransferase family.</text>
</comment>
<reference evidence="8" key="1">
    <citation type="submission" date="2025-08" db="UniProtKB">
        <authorList>
            <consortium name="RefSeq"/>
        </authorList>
    </citation>
    <scope>IDENTIFICATION</scope>
</reference>
<gene>
    <name evidence="8" type="primary">LOC105168407</name>
</gene>
<protein>
    <submittedName>
        <fullName evidence="8">Flavonoid 3',5'-methyltransferase-like isoform X2</fullName>
    </submittedName>
</protein>
<keyword evidence="5" id="KW-0438">Lignin biosynthesis</keyword>
<dbReference type="RefSeq" id="XP_020551838.1">
    <property type="nucleotide sequence ID" value="XM_020696179.1"/>
</dbReference>
<dbReference type="InterPro" id="IPR029063">
    <property type="entry name" value="SAM-dependent_MTases_sf"/>
</dbReference>
<organism evidence="7 8">
    <name type="scientific">Sesamum indicum</name>
    <name type="common">Oriental sesame</name>
    <name type="synonym">Sesamum orientale</name>
    <dbReference type="NCBI Taxonomy" id="4182"/>
    <lineage>
        <taxon>Eukaryota</taxon>
        <taxon>Viridiplantae</taxon>
        <taxon>Streptophyta</taxon>
        <taxon>Embryophyta</taxon>
        <taxon>Tracheophyta</taxon>
        <taxon>Spermatophyta</taxon>
        <taxon>Magnoliopsida</taxon>
        <taxon>eudicotyledons</taxon>
        <taxon>Gunneridae</taxon>
        <taxon>Pentapetalae</taxon>
        <taxon>asterids</taxon>
        <taxon>lamiids</taxon>
        <taxon>Lamiales</taxon>
        <taxon>Pedaliaceae</taxon>
        <taxon>Sesamum</taxon>
    </lineage>
</organism>
<evidence type="ECO:0000313" key="7">
    <source>
        <dbReference type="Proteomes" id="UP000504604"/>
    </source>
</evidence>
<dbReference type="GeneID" id="105168407"/>
<dbReference type="GO" id="GO:0046872">
    <property type="term" value="F:metal ion binding"/>
    <property type="evidence" value="ECO:0007669"/>
    <property type="project" value="UniProtKB-KW"/>
</dbReference>
<accession>A0A8M8UY57</accession>
<dbReference type="UniPathway" id="UPA00711"/>
<keyword evidence="3" id="KW-0949">S-adenosyl-L-methionine</keyword>
<name>A0A8M8UY57_SESIN</name>
<dbReference type="Proteomes" id="UP000504604">
    <property type="component" value="Linkage group LG8"/>
</dbReference>
<evidence type="ECO:0000256" key="6">
    <source>
        <dbReference type="ARBA" id="ARBA00023453"/>
    </source>
</evidence>
<keyword evidence="7" id="KW-1185">Reference proteome</keyword>
<sequence>MKDKFCGTILQSDALAKYLLETSAYPREHEQLKELRNATVDKYQFWSLMNVPADEGQFLSMLLKIMNAKKTIEVGVFTGYSLLSTALALPDDGKGEEGTFDFAFVDADKENYINYHELLLKLVKVGGIIAYDNTLWSGTVAASEDDEMQDYLKGCRGHIMKLNSFLANDGRIELAHLSIGDGLTLCKRLK</sequence>
<dbReference type="GO" id="GO:0008171">
    <property type="term" value="F:O-methyltransferase activity"/>
    <property type="evidence" value="ECO:0007669"/>
    <property type="project" value="InterPro"/>
</dbReference>
<proteinExistence type="inferred from homology"/>
<evidence type="ECO:0000256" key="4">
    <source>
        <dbReference type="ARBA" id="ARBA00022723"/>
    </source>
</evidence>
<evidence type="ECO:0000256" key="1">
    <source>
        <dbReference type="ARBA" id="ARBA00022603"/>
    </source>
</evidence>
<keyword evidence="1" id="KW-0489">Methyltransferase</keyword>
<dbReference type="GO" id="GO:0009809">
    <property type="term" value="P:lignin biosynthetic process"/>
    <property type="evidence" value="ECO:0007669"/>
    <property type="project" value="UniProtKB-KW"/>
</dbReference>
<dbReference type="PANTHER" id="PTHR10509">
    <property type="entry name" value="O-METHYLTRANSFERASE-RELATED"/>
    <property type="match status" value="1"/>
</dbReference>
<dbReference type="Gene3D" id="3.40.50.150">
    <property type="entry name" value="Vaccinia Virus protein VP39"/>
    <property type="match status" value="2"/>
</dbReference>
<evidence type="ECO:0000313" key="8">
    <source>
        <dbReference type="RefSeq" id="XP_020551838.1"/>
    </source>
</evidence>
<dbReference type="PROSITE" id="PS00018">
    <property type="entry name" value="EF_HAND_1"/>
    <property type="match status" value="1"/>
</dbReference>
<evidence type="ECO:0000256" key="2">
    <source>
        <dbReference type="ARBA" id="ARBA00022679"/>
    </source>
</evidence>
<dbReference type="InterPro" id="IPR002935">
    <property type="entry name" value="SAM_O-MeTrfase"/>
</dbReference>
<dbReference type="InterPro" id="IPR050362">
    <property type="entry name" value="Cation-dep_OMT"/>
</dbReference>
<evidence type="ECO:0000256" key="5">
    <source>
        <dbReference type="ARBA" id="ARBA00022733"/>
    </source>
</evidence>
<dbReference type="AlphaFoldDB" id="A0A8M8UY57"/>